<keyword evidence="3" id="KW-1185">Reference proteome</keyword>
<feature type="transmembrane region" description="Helical" evidence="1">
    <location>
        <begin position="172"/>
        <end position="190"/>
    </location>
</feature>
<dbReference type="PANTHER" id="PTHR42241:SF2">
    <property type="entry name" value="HYPOTHETICAL MEMBRANE PROTEIN, CONSERVED, DUF998 FAMILY"/>
    <property type="match status" value="1"/>
</dbReference>
<feature type="transmembrane region" description="Helical" evidence="1">
    <location>
        <begin position="120"/>
        <end position="139"/>
    </location>
</feature>
<dbReference type="RefSeq" id="WP_188681520.1">
    <property type="nucleotide sequence ID" value="NZ_BMNY01000002.1"/>
</dbReference>
<comment type="caution">
    <text evidence="2">The sequence shown here is derived from an EMBL/GenBank/DDBJ whole genome shotgun (WGS) entry which is preliminary data.</text>
</comment>
<evidence type="ECO:0000313" key="2">
    <source>
        <dbReference type="EMBL" id="GGM77094.1"/>
    </source>
</evidence>
<feature type="transmembrane region" description="Helical" evidence="1">
    <location>
        <begin position="146"/>
        <end position="166"/>
    </location>
</feature>
<name>A0AA37BS50_9ARCH</name>
<dbReference type="Pfam" id="PF06197">
    <property type="entry name" value="DUF998"/>
    <property type="match status" value="1"/>
</dbReference>
<dbReference type="EMBL" id="BMNY01000002">
    <property type="protein sequence ID" value="GGM77094.1"/>
    <property type="molecule type" value="Genomic_DNA"/>
</dbReference>
<proteinExistence type="predicted"/>
<keyword evidence="1" id="KW-0812">Transmembrane</keyword>
<sequence>MDSLRAATISGVAAMVTVWAFILTSMHLNPWFSVTANALSDLGGGNLTANGHPAPTDPWVYNAGLMVTAVIIVAFAGICISMSRDKLETVGLSFFVISALFLALIGIYHEGTYPHDFVSIWYFILASIAFVPVSLSLALRRRPLGAGMLITTVLAWIIYATVRWQSVAEGEIFGILVIELIVSLYLTDMWRHRSEEGAQT</sequence>
<accession>A0AA37BS50</accession>
<organism evidence="2 3">
    <name type="scientific">Thermogymnomonas acidicola</name>
    <dbReference type="NCBI Taxonomy" id="399579"/>
    <lineage>
        <taxon>Archaea</taxon>
        <taxon>Methanobacteriati</taxon>
        <taxon>Thermoplasmatota</taxon>
        <taxon>Thermoplasmata</taxon>
        <taxon>Thermoplasmatales</taxon>
        <taxon>Thermogymnomonas</taxon>
    </lineage>
</organism>
<feature type="transmembrane region" description="Helical" evidence="1">
    <location>
        <begin position="90"/>
        <end position="108"/>
    </location>
</feature>
<dbReference type="AlphaFoldDB" id="A0AA37BS50"/>
<feature type="transmembrane region" description="Helical" evidence="1">
    <location>
        <begin position="12"/>
        <end position="32"/>
    </location>
</feature>
<feature type="transmembrane region" description="Helical" evidence="1">
    <location>
        <begin position="59"/>
        <end position="78"/>
    </location>
</feature>
<keyword evidence="1" id="KW-0472">Membrane</keyword>
<dbReference type="Proteomes" id="UP000632195">
    <property type="component" value="Unassembled WGS sequence"/>
</dbReference>
<evidence type="ECO:0008006" key="4">
    <source>
        <dbReference type="Google" id="ProtNLM"/>
    </source>
</evidence>
<evidence type="ECO:0000313" key="3">
    <source>
        <dbReference type="Proteomes" id="UP000632195"/>
    </source>
</evidence>
<reference evidence="2" key="1">
    <citation type="journal article" date="2014" name="Int. J. Syst. Evol. Microbiol.">
        <title>Complete genome sequence of Corynebacterium casei LMG S-19264T (=DSM 44701T), isolated from a smear-ripened cheese.</title>
        <authorList>
            <consortium name="US DOE Joint Genome Institute (JGI-PGF)"/>
            <person name="Walter F."/>
            <person name="Albersmeier A."/>
            <person name="Kalinowski J."/>
            <person name="Ruckert C."/>
        </authorList>
    </citation>
    <scope>NUCLEOTIDE SEQUENCE</scope>
    <source>
        <strain evidence="2">JCM 13583</strain>
    </source>
</reference>
<gene>
    <name evidence="2" type="ORF">GCM10007108_13970</name>
</gene>
<protein>
    <recommendedName>
        <fullName evidence="4">DUF998 domain-containing protein</fullName>
    </recommendedName>
</protein>
<reference evidence="2" key="2">
    <citation type="submission" date="2022-09" db="EMBL/GenBank/DDBJ databases">
        <authorList>
            <person name="Sun Q."/>
            <person name="Ohkuma M."/>
        </authorList>
    </citation>
    <scope>NUCLEOTIDE SEQUENCE</scope>
    <source>
        <strain evidence="2">JCM 13583</strain>
    </source>
</reference>
<dbReference type="PANTHER" id="PTHR42241">
    <property type="entry name" value="HYPOTHETICAL MEMBRANE PROTEIN, CONSERVED, DUF998 FAMILY"/>
    <property type="match status" value="1"/>
</dbReference>
<dbReference type="InterPro" id="IPR009339">
    <property type="entry name" value="DUF998"/>
</dbReference>
<keyword evidence="1" id="KW-1133">Transmembrane helix</keyword>
<evidence type="ECO:0000256" key="1">
    <source>
        <dbReference type="SAM" id="Phobius"/>
    </source>
</evidence>